<evidence type="ECO:0000256" key="2">
    <source>
        <dbReference type="SAM" id="SignalP"/>
    </source>
</evidence>
<dbReference type="GO" id="GO:0045087">
    <property type="term" value="P:innate immune response"/>
    <property type="evidence" value="ECO:0007669"/>
    <property type="project" value="TreeGrafter"/>
</dbReference>
<dbReference type="SMART" id="SM00217">
    <property type="entry name" value="WAP"/>
    <property type="match status" value="1"/>
</dbReference>
<dbReference type="Proteomes" id="UP000011518">
    <property type="component" value="Unassembled WGS sequence"/>
</dbReference>
<feature type="chain" id="PRO_5003999803" evidence="2">
    <location>
        <begin position="23"/>
        <end position="101"/>
    </location>
</feature>
<dbReference type="CDD" id="cd00199">
    <property type="entry name" value="WAP"/>
    <property type="match status" value="1"/>
</dbReference>
<keyword evidence="2" id="KW-0732">Signal</keyword>
<proteinExistence type="predicted"/>
<dbReference type="STRING" id="246437.L9KG72"/>
<name>L9KG72_TUPCH</name>
<dbReference type="eggNOG" id="ENOG502RXHY">
    <property type="taxonomic scope" value="Eukaryota"/>
</dbReference>
<keyword evidence="5" id="KW-1185">Reference proteome</keyword>
<dbReference type="InterPro" id="IPR008197">
    <property type="entry name" value="WAP_dom"/>
</dbReference>
<reference evidence="5" key="2">
    <citation type="journal article" date="2013" name="Nat. Commun.">
        <title>Genome of the Chinese tree shrew.</title>
        <authorList>
            <person name="Fan Y."/>
            <person name="Huang Z.Y."/>
            <person name="Cao C.C."/>
            <person name="Chen C.S."/>
            <person name="Chen Y.X."/>
            <person name="Fan D.D."/>
            <person name="He J."/>
            <person name="Hou H.L."/>
            <person name="Hu L."/>
            <person name="Hu X.T."/>
            <person name="Jiang X.T."/>
            <person name="Lai R."/>
            <person name="Lang Y.S."/>
            <person name="Liang B."/>
            <person name="Liao S.G."/>
            <person name="Mu D."/>
            <person name="Ma Y.Y."/>
            <person name="Niu Y.Y."/>
            <person name="Sun X.Q."/>
            <person name="Xia J.Q."/>
            <person name="Xiao J."/>
            <person name="Xiong Z.Q."/>
            <person name="Xu L."/>
            <person name="Yang L."/>
            <person name="Zhang Y."/>
            <person name="Zhao W."/>
            <person name="Zhao X.D."/>
            <person name="Zheng Y.T."/>
            <person name="Zhou J.M."/>
            <person name="Zhu Y.B."/>
            <person name="Zhang G.J."/>
            <person name="Wang J."/>
            <person name="Yao Y.G."/>
        </authorList>
    </citation>
    <scope>NUCLEOTIDE SEQUENCE [LARGE SCALE GENOMIC DNA]</scope>
</reference>
<dbReference type="OrthoDB" id="6060011at2759"/>
<dbReference type="PRINTS" id="PR00003">
    <property type="entry name" value="4DISULPHCORE"/>
</dbReference>
<evidence type="ECO:0000256" key="1">
    <source>
        <dbReference type="ARBA" id="ARBA00022690"/>
    </source>
</evidence>
<dbReference type="PROSITE" id="PS51390">
    <property type="entry name" value="WAP"/>
    <property type="match status" value="1"/>
</dbReference>
<dbReference type="PANTHER" id="PTHR19441:SF91">
    <property type="entry name" value="WAP DOMAIN-CONTAINING PROTEIN"/>
    <property type="match status" value="1"/>
</dbReference>
<keyword evidence="1" id="KW-0646">Protease inhibitor</keyword>
<protein>
    <submittedName>
        <fullName evidence="4">Extracellular peptidase inhibitor</fullName>
    </submittedName>
</protein>
<feature type="signal peptide" evidence="2">
    <location>
        <begin position="1"/>
        <end position="22"/>
    </location>
</feature>
<evidence type="ECO:0000259" key="3">
    <source>
        <dbReference type="PROSITE" id="PS51390"/>
    </source>
</evidence>
<dbReference type="InterPro" id="IPR050514">
    <property type="entry name" value="WAP_four-disulfide_core"/>
</dbReference>
<reference evidence="5" key="1">
    <citation type="submission" date="2012-07" db="EMBL/GenBank/DDBJ databases">
        <title>Genome of the Chinese tree shrew, a rising model animal genetically related to primates.</title>
        <authorList>
            <person name="Zhang G."/>
            <person name="Fan Y."/>
            <person name="Yao Y."/>
            <person name="Huang Z."/>
        </authorList>
    </citation>
    <scope>NUCLEOTIDE SEQUENCE [LARGE SCALE GENOMIC DNA]</scope>
</reference>
<dbReference type="GO" id="GO:0019731">
    <property type="term" value="P:antibacterial humoral response"/>
    <property type="evidence" value="ECO:0007669"/>
    <property type="project" value="TreeGrafter"/>
</dbReference>
<dbReference type="GO" id="GO:0004867">
    <property type="term" value="F:serine-type endopeptidase inhibitor activity"/>
    <property type="evidence" value="ECO:0007669"/>
    <property type="project" value="TreeGrafter"/>
</dbReference>
<dbReference type="Pfam" id="PF00095">
    <property type="entry name" value="WAP"/>
    <property type="match status" value="1"/>
</dbReference>
<organism evidence="4 5">
    <name type="scientific">Tupaia chinensis</name>
    <name type="common">Chinese tree shrew</name>
    <name type="synonym">Tupaia belangeri chinensis</name>
    <dbReference type="NCBI Taxonomy" id="246437"/>
    <lineage>
        <taxon>Eukaryota</taxon>
        <taxon>Metazoa</taxon>
        <taxon>Chordata</taxon>
        <taxon>Craniata</taxon>
        <taxon>Vertebrata</taxon>
        <taxon>Euteleostomi</taxon>
        <taxon>Mammalia</taxon>
        <taxon>Eutheria</taxon>
        <taxon>Euarchontoglires</taxon>
        <taxon>Scandentia</taxon>
        <taxon>Tupaiidae</taxon>
        <taxon>Tupaia</taxon>
    </lineage>
</organism>
<gene>
    <name evidence="4" type="ORF">TREES_T100005498</name>
</gene>
<dbReference type="AlphaFoldDB" id="L9KG72"/>
<dbReference type="Gene3D" id="4.10.75.10">
    <property type="entry name" value="Elafin-like"/>
    <property type="match status" value="1"/>
</dbReference>
<dbReference type="InterPro" id="IPR036645">
    <property type="entry name" value="Elafin-like_sf"/>
</dbReference>
<accession>L9KG72</accession>
<dbReference type="PANTHER" id="PTHR19441">
    <property type="entry name" value="WHEY ACDIC PROTEIN WAP"/>
    <property type="match status" value="1"/>
</dbReference>
<evidence type="ECO:0000313" key="4">
    <source>
        <dbReference type="EMBL" id="ELW61726.1"/>
    </source>
</evidence>
<dbReference type="EMBL" id="KB320859">
    <property type="protein sequence ID" value="ELW61726.1"/>
    <property type="molecule type" value="Genomic_DNA"/>
</dbReference>
<evidence type="ECO:0000313" key="5">
    <source>
        <dbReference type="Proteomes" id="UP000011518"/>
    </source>
</evidence>
<dbReference type="SUPFAM" id="SSF57256">
    <property type="entry name" value="Elafin-like"/>
    <property type="match status" value="1"/>
</dbReference>
<dbReference type="KEGG" id="tup:102477591"/>
<dbReference type="GO" id="GO:0005615">
    <property type="term" value="C:extracellular space"/>
    <property type="evidence" value="ECO:0007669"/>
    <property type="project" value="TreeGrafter"/>
</dbReference>
<sequence>MKKVTVLILVAFVTVGMEVAYAKRPPFRGPERPGVCPEVPEGSFGPCVELCLEDESCPERMKCCSNGCGHVCKRALSKVSINQTRADQGVDKSSVDISGVD</sequence>
<dbReference type="InParanoid" id="L9KG72"/>
<feature type="domain" description="WAP" evidence="3">
    <location>
        <begin position="29"/>
        <end position="76"/>
    </location>
</feature>